<organism evidence="3 4">
    <name type="scientific">Acinetobacter terrae</name>
    <dbReference type="NCBI Taxonomy" id="2731247"/>
    <lineage>
        <taxon>Bacteria</taxon>
        <taxon>Pseudomonadati</taxon>
        <taxon>Pseudomonadota</taxon>
        <taxon>Gammaproteobacteria</taxon>
        <taxon>Moraxellales</taxon>
        <taxon>Moraxellaceae</taxon>
        <taxon>Acinetobacter</taxon>
        <taxon>Acinetobacter Taxon 24</taxon>
    </lineage>
</organism>
<reference evidence="3 4" key="1">
    <citation type="submission" date="2020-04" db="EMBL/GenBank/DDBJ databases">
        <title>Acinetobacter Taxon 24.</title>
        <authorList>
            <person name="Nemec A."/>
            <person name="Radolfova-Krizova L."/>
            <person name="Higgins P.G."/>
            <person name="Spanelova P."/>
        </authorList>
    </citation>
    <scope>NUCLEOTIDE SEQUENCE [LARGE SCALE GENOMIC DNA]</scope>
    <source>
        <strain evidence="3 4">ANC 5380</strain>
    </source>
</reference>
<dbReference type="AlphaFoldDB" id="A0A7Y2RDX5"/>
<feature type="region of interest" description="Disordered" evidence="1">
    <location>
        <begin position="58"/>
        <end position="92"/>
    </location>
</feature>
<feature type="chain" id="PRO_5031576679" evidence="2">
    <location>
        <begin position="33"/>
        <end position="163"/>
    </location>
</feature>
<gene>
    <name evidence="3" type="ORF">HLH17_04815</name>
</gene>
<dbReference type="Proteomes" id="UP000569202">
    <property type="component" value="Unassembled WGS sequence"/>
</dbReference>
<feature type="compositionally biased region" description="Polar residues" evidence="1">
    <location>
        <begin position="58"/>
        <end position="68"/>
    </location>
</feature>
<proteinExistence type="predicted"/>
<dbReference type="RefSeq" id="WP_171539983.1">
    <property type="nucleotide sequence ID" value="NZ_JABERL010000011.1"/>
</dbReference>
<accession>A0A7Y2RDX5</accession>
<evidence type="ECO:0000256" key="2">
    <source>
        <dbReference type="SAM" id="SignalP"/>
    </source>
</evidence>
<name>A0A7Y2RDX5_9GAMM</name>
<evidence type="ECO:0000313" key="3">
    <source>
        <dbReference type="EMBL" id="NNH77008.1"/>
    </source>
</evidence>
<protein>
    <submittedName>
        <fullName evidence="3">Uncharacterized protein</fullName>
    </submittedName>
</protein>
<feature type="signal peptide" evidence="2">
    <location>
        <begin position="1"/>
        <end position="32"/>
    </location>
</feature>
<evidence type="ECO:0000313" key="4">
    <source>
        <dbReference type="Proteomes" id="UP000569202"/>
    </source>
</evidence>
<dbReference type="EMBL" id="JABERL010000011">
    <property type="protein sequence ID" value="NNH77008.1"/>
    <property type="molecule type" value="Genomic_DNA"/>
</dbReference>
<comment type="caution">
    <text evidence="3">The sequence shown here is derived from an EMBL/GenBank/DDBJ whole genome shotgun (WGS) entry which is preliminary data.</text>
</comment>
<keyword evidence="2" id="KW-0732">Signal</keyword>
<sequence length="163" mass="19018">MKMNNKKSFYRQSRKKLVAMNMLLIISPWCYAEVPLTDQKLSEQTSDSKHLDAESIQRAQNSMAQPIEQQKKESKALSDQNNQGIQKQNIDETALSDYQMQKKKAAEQLMLNERQASTDSNIRFFDTVNQSDNLRMNYYDGISIEMKRFIVSSQFVLFKAKHH</sequence>
<feature type="compositionally biased region" description="Polar residues" evidence="1">
    <location>
        <begin position="77"/>
        <end position="88"/>
    </location>
</feature>
<evidence type="ECO:0000256" key="1">
    <source>
        <dbReference type="SAM" id="MobiDB-lite"/>
    </source>
</evidence>